<dbReference type="RefSeq" id="WP_161073258.1">
    <property type="nucleotide sequence ID" value="NZ_WWCU01000018.1"/>
</dbReference>
<sequence>MNYLAHIFLARQSGAAMIGAMLGDFAKADVRGVYTPEIEREIMLHRYIDSYTDSHPAVKAAVQLFEGPRRRYGGIVLDVFYDHLLTQRWDRYSDMPRHELIARFHDALRAHMDMLPEKLQAIAPRIIEQQWLAGYEELAGVEMAVTRISTRLSRNGHLMREGLQDLRLHYAAIADGFEAFFPDLVRFTDERRASLIQAASEDSTSRKLATS</sequence>
<dbReference type="InterPro" id="IPR007431">
    <property type="entry name" value="ACP_PD"/>
</dbReference>
<dbReference type="PANTHER" id="PTHR38764:SF1">
    <property type="entry name" value="ACYL CARRIER PROTEIN PHOSPHODIESTERASE"/>
    <property type="match status" value="1"/>
</dbReference>
<evidence type="ECO:0000313" key="4">
    <source>
        <dbReference type="EMBL" id="MYN08944.1"/>
    </source>
</evidence>
<keyword evidence="3" id="KW-0443">Lipid metabolism</keyword>
<name>A0A7X4HDI2_9BURK</name>
<evidence type="ECO:0000256" key="2">
    <source>
        <dbReference type="ARBA" id="ARBA00022801"/>
    </source>
</evidence>
<keyword evidence="2" id="KW-0378">Hydrolase</keyword>
<keyword evidence="1" id="KW-0444">Lipid biosynthesis</keyword>
<dbReference type="GO" id="GO:0008770">
    <property type="term" value="F:[acyl-carrier-protein] phosphodiesterase activity"/>
    <property type="evidence" value="ECO:0007669"/>
    <property type="project" value="InterPro"/>
</dbReference>
<evidence type="ECO:0000256" key="3">
    <source>
        <dbReference type="ARBA" id="ARBA00023098"/>
    </source>
</evidence>
<proteinExistence type="predicted"/>
<comment type="caution">
    <text evidence="4">The sequence shown here is derived from an EMBL/GenBank/DDBJ whole genome shotgun (WGS) entry which is preliminary data.</text>
</comment>
<dbReference type="EMBL" id="WWCU01000018">
    <property type="protein sequence ID" value="MYN08944.1"/>
    <property type="molecule type" value="Genomic_DNA"/>
</dbReference>
<dbReference type="AlphaFoldDB" id="A0A7X4HDI2"/>
<reference evidence="4 5" key="1">
    <citation type="submission" date="2019-12" db="EMBL/GenBank/DDBJ databases">
        <title>Novel species isolated from a subtropical stream in China.</title>
        <authorList>
            <person name="Lu H."/>
        </authorList>
    </citation>
    <scope>NUCLEOTIDE SEQUENCE [LARGE SCALE GENOMIC DNA]</scope>
    <source>
        <strain evidence="4 5">FT127W</strain>
    </source>
</reference>
<dbReference type="GO" id="GO:0006633">
    <property type="term" value="P:fatty acid biosynthetic process"/>
    <property type="evidence" value="ECO:0007669"/>
    <property type="project" value="InterPro"/>
</dbReference>
<dbReference type="PIRSF" id="PIRSF011489">
    <property type="entry name" value="DUF479"/>
    <property type="match status" value="1"/>
</dbReference>
<gene>
    <name evidence="4" type="ORF">GTP77_16570</name>
</gene>
<keyword evidence="5" id="KW-1185">Reference proteome</keyword>
<dbReference type="Pfam" id="PF04336">
    <property type="entry name" value="ACP_PD"/>
    <property type="match status" value="1"/>
</dbReference>
<dbReference type="PANTHER" id="PTHR38764">
    <property type="entry name" value="ACYL CARRIER PROTEIN PHOSPHODIESTERASE"/>
    <property type="match status" value="1"/>
</dbReference>
<dbReference type="Proteomes" id="UP000450676">
    <property type="component" value="Unassembled WGS sequence"/>
</dbReference>
<evidence type="ECO:0000313" key="5">
    <source>
        <dbReference type="Proteomes" id="UP000450676"/>
    </source>
</evidence>
<evidence type="ECO:0000256" key="1">
    <source>
        <dbReference type="ARBA" id="ARBA00022516"/>
    </source>
</evidence>
<protein>
    <submittedName>
        <fullName evidence="4">DUF479 domain-containing protein</fullName>
    </submittedName>
</protein>
<accession>A0A7X4HDI2</accession>
<organism evidence="4 5">
    <name type="scientific">Pseudoduganella aquatica</name>
    <dbReference type="NCBI Taxonomy" id="2660641"/>
    <lineage>
        <taxon>Bacteria</taxon>
        <taxon>Pseudomonadati</taxon>
        <taxon>Pseudomonadota</taxon>
        <taxon>Betaproteobacteria</taxon>
        <taxon>Burkholderiales</taxon>
        <taxon>Oxalobacteraceae</taxon>
        <taxon>Telluria group</taxon>
        <taxon>Pseudoduganella</taxon>
    </lineage>
</organism>